<evidence type="ECO:0000256" key="1">
    <source>
        <dbReference type="SAM" id="Phobius"/>
    </source>
</evidence>
<protein>
    <submittedName>
        <fullName evidence="2">Uncharacterized protein</fullName>
    </submittedName>
</protein>
<accession>A0A1X2H9N4</accession>
<keyword evidence="3" id="KW-1185">Reference proteome</keyword>
<sequence length="64" mass="7871">MPIFVEERNITKGEIREGIIFFLLFCSLRFDLCLSFIKKRERNIIFTLRLSEKKKRWIMTRCLE</sequence>
<name>A0A1X2H9N4_SYNRA</name>
<dbReference type="AlphaFoldDB" id="A0A1X2H9N4"/>
<keyword evidence="1" id="KW-1133">Transmembrane helix</keyword>
<keyword evidence="1" id="KW-0472">Membrane</keyword>
<evidence type="ECO:0000313" key="3">
    <source>
        <dbReference type="Proteomes" id="UP000242180"/>
    </source>
</evidence>
<dbReference type="Proteomes" id="UP000242180">
    <property type="component" value="Unassembled WGS sequence"/>
</dbReference>
<reference evidence="2 3" key="1">
    <citation type="submission" date="2016-07" db="EMBL/GenBank/DDBJ databases">
        <title>Pervasive Adenine N6-methylation of Active Genes in Fungi.</title>
        <authorList>
            <consortium name="DOE Joint Genome Institute"/>
            <person name="Mondo S.J."/>
            <person name="Dannebaum R.O."/>
            <person name="Kuo R.C."/>
            <person name="Labutti K."/>
            <person name="Haridas S."/>
            <person name="Kuo A."/>
            <person name="Salamov A."/>
            <person name="Ahrendt S.R."/>
            <person name="Lipzen A."/>
            <person name="Sullivan W."/>
            <person name="Andreopoulos W.B."/>
            <person name="Clum A."/>
            <person name="Lindquist E."/>
            <person name="Daum C."/>
            <person name="Ramamoorthy G.K."/>
            <person name="Gryganskyi A."/>
            <person name="Culley D."/>
            <person name="Magnuson J.K."/>
            <person name="James T.Y."/>
            <person name="O'Malley M.A."/>
            <person name="Stajich J.E."/>
            <person name="Spatafora J.W."/>
            <person name="Visel A."/>
            <person name="Grigoriev I.V."/>
        </authorList>
    </citation>
    <scope>NUCLEOTIDE SEQUENCE [LARGE SCALE GENOMIC DNA]</scope>
    <source>
        <strain evidence="2 3">NRRL 2496</strain>
    </source>
</reference>
<organism evidence="2 3">
    <name type="scientific">Syncephalastrum racemosum</name>
    <name type="common">Filamentous fungus</name>
    <dbReference type="NCBI Taxonomy" id="13706"/>
    <lineage>
        <taxon>Eukaryota</taxon>
        <taxon>Fungi</taxon>
        <taxon>Fungi incertae sedis</taxon>
        <taxon>Mucoromycota</taxon>
        <taxon>Mucoromycotina</taxon>
        <taxon>Mucoromycetes</taxon>
        <taxon>Mucorales</taxon>
        <taxon>Syncephalastraceae</taxon>
        <taxon>Syncephalastrum</taxon>
    </lineage>
</organism>
<gene>
    <name evidence="2" type="ORF">BCR43DRAFT_298531</name>
</gene>
<comment type="caution">
    <text evidence="2">The sequence shown here is derived from an EMBL/GenBank/DDBJ whole genome shotgun (WGS) entry which is preliminary data.</text>
</comment>
<evidence type="ECO:0000313" key="2">
    <source>
        <dbReference type="EMBL" id="ORY95348.1"/>
    </source>
</evidence>
<feature type="transmembrane region" description="Helical" evidence="1">
    <location>
        <begin position="18"/>
        <end position="37"/>
    </location>
</feature>
<proteinExistence type="predicted"/>
<dbReference type="InParanoid" id="A0A1X2H9N4"/>
<dbReference type="EMBL" id="MCGN01000006">
    <property type="protein sequence ID" value="ORY95348.1"/>
    <property type="molecule type" value="Genomic_DNA"/>
</dbReference>
<keyword evidence="1" id="KW-0812">Transmembrane</keyword>